<gene>
    <name evidence="3" type="ORF">RM844_18420</name>
</gene>
<dbReference type="Proteomes" id="UP001183410">
    <property type="component" value="Unassembled WGS sequence"/>
</dbReference>
<reference evidence="4" key="1">
    <citation type="submission" date="2023-07" db="EMBL/GenBank/DDBJ databases">
        <title>30 novel species of actinomycetes from the DSMZ collection.</title>
        <authorList>
            <person name="Nouioui I."/>
        </authorList>
    </citation>
    <scope>NUCLEOTIDE SEQUENCE [LARGE SCALE GENOMIC DNA]</scope>
    <source>
        <strain evidence="4">DSM 44915</strain>
    </source>
</reference>
<dbReference type="EMBL" id="JAVREO010000010">
    <property type="protein sequence ID" value="MDT0268262.1"/>
    <property type="molecule type" value="Genomic_DNA"/>
</dbReference>
<feature type="region of interest" description="Disordered" evidence="1">
    <location>
        <begin position="99"/>
        <end position="133"/>
    </location>
</feature>
<protein>
    <recommendedName>
        <fullName evidence="5">Flp pilus assembly protein RcpC/CpaB domain-containing protein</fullName>
    </recommendedName>
</protein>
<feature type="compositionally biased region" description="Polar residues" evidence="1">
    <location>
        <begin position="1"/>
        <end position="10"/>
    </location>
</feature>
<feature type="transmembrane region" description="Helical" evidence="2">
    <location>
        <begin position="77"/>
        <end position="96"/>
    </location>
</feature>
<comment type="caution">
    <text evidence="3">The sequence shown here is derived from an EMBL/GenBank/DDBJ whole genome shotgun (WGS) entry which is preliminary data.</text>
</comment>
<keyword evidence="4" id="KW-1185">Reference proteome</keyword>
<feature type="compositionally biased region" description="Basic residues" evidence="1">
    <location>
        <begin position="64"/>
        <end position="74"/>
    </location>
</feature>
<proteinExistence type="predicted"/>
<accession>A0ABU2JTF1</accession>
<feature type="compositionally biased region" description="Low complexity" evidence="1">
    <location>
        <begin position="119"/>
        <end position="130"/>
    </location>
</feature>
<feature type="compositionally biased region" description="Low complexity" evidence="1">
    <location>
        <begin position="24"/>
        <end position="37"/>
    </location>
</feature>
<keyword evidence="2" id="KW-0472">Membrane</keyword>
<dbReference type="RefSeq" id="WP_311668347.1">
    <property type="nucleotide sequence ID" value="NZ_JAVREO010000010.1"/>
</dbReference>
<evidence type="ECO:0008006" key="5">
    <source>
        <dbReference type="Google" id="ProtNLM"/>
    </source>
</evidence>
<keyword evidence="2" id="KW-1133">Transmembrane helix</keyword>
<name>A0ABU2JTF1_9ACTN</name>
<evidence type="ECO:0000313" key="3">
    <source>
        <dbReference type="EMBL" id="MDT0268262.1"/>
    </source>
</evidence>
<evidence type="ECO:0000313" key="4">
    <source>
        <dbReference type="Proteomes" id="UP001183410"/>
    </source>
</evidence>
<evidence type="ECO:0000256" key="1">
    <source>
        <dbReference type="SAM" id="MobiDB-lite"/>
    </source>
</evidence>
<organism evidence="3 4">
    <name type="scientific">Streptomyces chisholmiae</name>
    <dbReference type="NCBI Taxonomy" id="3075540"/>
    <lineage>
        <taxon>Bacteria</taxon>
        <taxon>Bacillati</taxon>
        <taxon>Actinomycetota</taxon>
        <taxon>Actinomycetes</taxon>
        <taxon>Kitasatosporales</taxon>
        <taxon>Streptomycetaceae</taxon>
        <taxon>Streptomyces</taxon>
    </lineage>
</organism>
<evidence type="ECO:0000256" key="2">
    <source>
        <dbReference type="SAM" id="Phobius"/>
    </source>
</evidence>
<sequence>MSHFTSSETPRISPAGRSLRRAGRPAAPGRSAARAPAAPGPRGPAGAAGGGPLGVPSFAPIRPRAGRRSRWRPGRRGRLLAGAAAVGVAALSLLWAPGAEPPEPEAEALVSDGAGGGASAPDGTAGPPAEAAEERTVALPLRIADPASVRLLEPGDRVDVYAAGAVGEPAPSGAGAARLVASGVRVAEVPEPGRAAGSAGGVEGLGGQLVVSVDAATAAELTGAAAGFRLAVARW</sequence>
<feature type="region of interest" description="Disordered" evidence="1">
    <location>
        <begin position="1"/>
        <end position="74"/>
    </location>
</feature>
<keyword evidence="2" id="KW-0812">Transmembrane</keyword>